<dbReference type="PANTHER" id="PTHR33136:SF114">
    <property type="entry name" value="OS01G0357900 PROTEIN"/>
    <property type="match status" value="1"/>
</dbReference>
<organism evidence="6">
    <name type="scientific">Oryza meridionalis</name>
    <dbReference type="NCBI Taxonomy" id="40149"/>
    <lineage>
        <taxon>Eukaryota</taxon>
        <taxon>Viridiplantae</taxon>
        <taxon>Streptophyta</taxon>
        <taxon>Embryophyta</taxon>
        <taxon>Tracheophyta</taxon>
        <taxon>Spermatophyta</taxon>
        <taxon>Magnoliopsida</taxon>
        <taxon>Liliopsida</taxon>
        <taxon>Poales</taxon>
        <taxon>Poaceae</taxon>
        <taxon>BOP clade</taxon>
        <taxon>Oryzoideae</taxon>
        <taxon>Oryzeae</taxon>
        <taxon>Oryzinae</taxon>
        <taxon>Oryza</taxon>
    </lineage>
</organism>
<evidence type="ECO:0000256" key="5">
    <source>
        <dbReference type="SAM" id="SignalP"/>
    </source>
</evidence>
<dbReference type="Gramene" id="OMERI01G13960.2">
    <property type="protein sequence ID" value="OMERI01G13960.2"/>
    <property type="gene ID" value="OMERI01G13960"/>
</dbReference>
<reference evidence="6" key="2">
    <citation type="submission" date="2018-05" db="EMBL/GenBank/DDBJ databases">
        <title>OmerRS3 (Oryza meridionalis Reference Sequence Version 3).</title>
        <authorList>
            <person name="Zhang J."/>
            <person name="Kudrna D."/>
            <person name="Lee S."/>
            <person name="Talag J."/>
            <person name="Welchert J."/>
            <person name="Wing R.A."/>
        </authorList>
    </citation>
    <scope>NUCLEOTIDE SEQUENCE [LARGE SCALE GENOMIC DNA]</scope>
    <source>
        <strain evidence="6">cv. OR44</strain>
    </source>
</reference>
<dbReference type="Pfam" id="PF05498">
    <property type="entry name" value="RALF"/>
    <property type="match status" value="1"/>
</dbReference>
<keyword evidence="4" id="KW-1015">Disulfide bond</keyword>
<evidence type="ECO:0000256" key="2">
    <source>
        <dbReference type="ARBA" id="ARBA00022702"/>
    </source>
</evidence>
<dbReference type="AlphaFoldDB" id="A0A0E0C1U6"/>
<dbReference type="InterPro" id="IPR008801">
    <property type="entry name" value="RALF"/>
</dbReference>
<dbReference type="GO" id="GO:0019722">
    <property type="term" value="P:calcium-mediated signaling"/>
    <property type="evidence" value="ECO:0007669"/>
    <property type="project" value="TreeGrafter"/>
</dbReference>
<proteinExistence type="inferred from homology"/>
<dbReference type="STRING" id="40149.A0A0E0C1U6"/>
<sequence length="179" mass="18427">MARPAIVAAPALLLLALLIALATGGADAAPGEVPLSWELGVVGADDAFGFPGEEAADSATAVVRRVLQQGSYISYGALRRDTTPCSVRGASYYNCQPGAEANPYSRGCSAITQAATVAAVAAACVLALAAGAGAGQAPASWEWERELGIGGINNPRMNGTKYRLYLGLDPYEHRILSFD</sequence>
<dbReference type="HOGENOM" id="CLU_1520248_0_0_1"/>
<protein>
    <recommendedName>
        <fullName evidence="8">Protein RALF-like 33</fullName>
    </recommendedName>
</protein>
<comment type="similarity">
    <text evidence="1">Belongs to the plant rapid alkalinization factor (RALF) family.</text>
</comment>
<keyword evidence="7" id="KW-1185">Reference proteome</keyword>
<keyword evidence="3 5" id="KW-0732">Signal</keyword>
<keyword evidence="2" id="KW-0372">Hormone</keyword>
<dbReference type="GO" id="GO:0005179">
    <property type="term" value="F:hormone activity"/>
    <property type="evidence" value="ECO:0007669"/>
    <property type="project" value="UniProtKB-KW"/>
</dbReference>
<feature type="chain" id="PRO_5002355497" description="Protein RALF-like 33" evidence="5">
    <location>
        <begin position="29"/>
        <end position="179"/>
    </location>
</feature>
<evidence type="ECO:0008006" key="8">
    <source>
        <dbReference type="Google" id="ProtNLM"/>
    </source>
</evidence>
<dbReference type="Proteomes" id="UP000008021">
    <property type="component" value="Chromosome 1"/>
</dbReference>
<accession>A0A0E0C1U6</accession>
<dbReference type="EnsemblPlants" id="OMERI01G13960.2">
    <property type="protein sequence ID" value="OMERI01G13960.2"/>
    <property type="gene ID" value="OMERI01G13960"/>
</dbReference>
<feature type="signal peptide" evidence="5">
    <location>
        <begin position="1"/>
        <end position="28"/>
    </location>
</feature>
<dbReference type="GO" id="GO:0009506">
    <property type="term" value="C:plasmodesma"/>
    <property type="evidence" value="ECO:0007669"/>
    <property type="project" value="TreeGrafter"/>
</dbReference>
<name>A0A0E0C1U6_9ORYZ</name>
<dbReference type="eggNOG" id="ENOG502S1TF">
    <property type="taxonomic scope" value="Eukaryota"/>
</dbReference>
<evidence type="ECO:0000256" key="4">
    <source>
        <dbReference type="ARBA" id="ARBA00023157"/>
    </source>
</evidence>
<evidence type="ECO:0000313" key="6">
    <source>
        <dbReference type="EnsemblPlants" id="OMERI01G13960.2"/>
    </source>
</evidence>
<evidence type="ECO:0000256" key="3">
    <source>
        <dbReference type="ARBA" id="ARBA00022729"/>
    </source>
</evidence>
<dbReference type="PANTHER" id="PTHR33136">
    <property type="entry name" value="RAPID ALKALINIZATION FACTOR-LIKE"/>
    <property type="match status" value="1"/>
</dbReference>
<reference evidence="6" key="1">
    <citation type="submission" date="2015-04" db="UniProtKB">
        <authorList>
            <consortium name="EnsemblPlants"/>
        </authorList>
    </citation>
    <scope>IDENTIFICATION</scope>
</reference>
<evidence type="ECO:0000313" key="7">
    <source>
        <dbReference type="Proteomes" id="UP000008021"/>
    </source>
</evidence>
<evidence type="ECO:0000256" key="1">
    <source>
        <dbReference type="ARBA" id="ARBA00009178"/>
    </source>
</evidence>